<evidence type="ECO:0000313" key="5">
    <source>
        <dbReference type="Proteomes" id="UP000293296"/>
    </source>
</evidence>
<evidence type="ECO:0000313" key="4">
    <source>
        <dbReference type="EMBL" id="QAZ69632.1"/>
    </source>
</evidence>
<dbReference type="SUPFAM" id="SSF88713">
    <property type="entry name" value="Glycoside hydrolase/deacetylase"/>
    <property type="match status" value="1"/>
</dbReference>
<dbReference type="Pfam" id="PF03065">
    <property type="entry name" value="Glyco_hydro_57"/>
    <property type="match status" value="1"/>
</dbReference>
<keyword evidence="4" id="KW-0378">Hydrolase</keyword>
<dbReference type="Gene3D" id="3.20.110.20">
    <property type="match status" value="1"/>
</dbReference>
<organism evidence="4 5">
    <name type="scientific">Solidesulfovibrio carbinolicus</name>
    <dbReference type="NCBI Taxonomy" id="296842"/>
    <lineage>
        <taxon>Bacteria</taxon>
        <taxon>Pseudomonadati</taxon>
        <taxon>Thermodesulfobacteriota</taxon>
        <taxon>Desulfovibrionia</taxon>
        <taxon>Desulfovibrionales</taxon>
        <taxon>Desulfovibrionaceae</taxon>
        <taxon>Solidesulfovibrio</taxon>
    </lineage>
</organism>
<keyword evidence="2" id="KW-0119">Carbohydrate metabolism</keyword>
<dbReference type="AlphaFoldDB" id="A0A4V0YRF6"/>
<dbReference type="InterPro" id="IPR004300">
    <property type="entry name" value="Glyco_hydro_57_N"/>
</dbReference>
<dbReference type="Proteomes" id="UP000293296">
    <property type="component" value="Plasmid pDCAR1"/>
</dbReference>
<dbReference type="GO" id="GO:0005975">
    <property type="term" value="P:carbohydrate metabolic process"/>
    <property type="evidence" value="ECO:0007669"/>
    <property type="project" value="InterPro"/>
</dbReference>
<dbReference type="InterPro" id="IPR011330">
    <property type="entry name" value="Glyco_hydro/deAcase_b/a-brl"/>
</dbReference>
<dbReference type="PANTHER" id="PTHR36306:SF1">
    <property type="entry name" value="ALPHA-AMYLASE-RELATED"/>
    <property type="match status" value="1"/>
</dbReference>
<feature type="domain" description="Glycoside hydrolase family 57 N-terminal" evidence="3">
    <location>
        <begin position="23"/>
        <end position="149"/>
    </location>
</feature>
<gene>
    <name evidence="4" type="ORF">C3Y92_20385</name>
</gene>
<keyword evidence="5" id="KW-1185">Reference proteome</keyword>
<dbReference type="EMBL" id="CP026539">
    <property type="protein sequence ID" value="QAZ69632.1"/>
    <property type="molecule type" value="Genomic_DNA"/>
</dbReference>
<reference evidence="4 5" key="1">
    <citation type="submission" date="2018-02" db="EMBL/GenBank/DDBJ databases">
        <title>Genome sequence of Desulfovibrio carbinolicus DSM 3852.</title>
        <authorList>
            <person name="Wilbanks E."/>
            <person name="Skennerton C.T."/>
            <person name="Orphan V.J."/>
        </authorList>
    </citation>
    <scope>NUCLEOTIDE SEQUENCE [LARGE SCALE GENOMIC DNA]</scope>
    <source>
        <strain evidence="4 5">DSM 3852</strain>
        <plasmid evidence="5">pdcar1</plasmid>
    </source>
</reference>
<comment type="similarity">
    <text evidence="1">Belongs to the glycosyl hydrolase 57 family.</text>
</comment>
<keyword evidence="4" id="KW-0614">Plasmid</keyword>
<evidence type="ECO:0000256" key="1">
    <source>
        <dbReference type="ARBA" id="ARBA00006821"/>
    </source>
</evidence>
<accession>A0A4V0YRF6</accession>
<proteinExistence type="inferred from homology"/>
<dbReference type="KEGG" id="dcb:C3Y92_20385"/>
<protein>
    <submittedName>
        <fullName evidence="4">Glycoside hydrolase</fullName>
    </submittedName>
</protein>
<dbReference type="CDD" id="cd10794">
    <property type="entry name" value="GH57N_PfGalA_like"/>
    <property type="match status" value="1"/>
</dbReference>
<dbReference type="InterPro" id="IPR052046">
    <property type="entry name" value="GH57_Enzymes"/>
</dbReference>
<name>A0A4V0YRF6_9BACT</name>
<dbReference type="OrthoDB" id="5439047at2"/>
<dbReference type="RefSeq" id="WP_129356103.1">
    <property type="nucleotide sequence ID" value="NZ_CP026539.1"/>
</dbReference>
<dbReference type="GO" id="GO:0016787">
    <property type="term" value="F:hydrolase activity"/>
    <property type="evidence" value="ECO:0007669"/>
    <property type="project" value="UniProtKB-KW"/>
</dbReference>
<dbReference type="PANTHER" id="PTHR36306">
    <property type="entry name" value="ALPHA-AMYLASE-RELATED-RELATED"/>
    <property type="match status" value="1"/>
</dbReference>
<geneLocation type="plasmid" evidence="5">
    <name>pdcar1</name>
</geneLocation>
<sequence>MKLFAIFHCNLMFSSIPERLRPEVVRRCYRPLLALVGEHGFPLGIEATGLTLEFLAEIAPDWIADLRGLIGRGACELVGSGYSQLIGPLVPASVNRANLRLGHEAYERILGVRPRLALVNEQAWAAGLVAHYREAGYAGVFMDYDNPARYASPPWPEATARRPQRALGAAGDNIPVIWGRSMVFQKLQRLAHGELEAEAYLDYLEQQGPGWLPVYGNDSEIFDFRPGRFEAEAPLRPDGEWAAVARAFSALRERGHVFRLPGRALDDLTAGDPGRLLSLGSAEQPIPVKKQRKYNVTRWAVTGRDDFRLNSLCRAVAARLEECAGEPTVANDALWRELCFCWSSDLRTHITPERFDEAARRLDALAGRAGAVVRQPAVVCAGEPVAVQGRLLTVRAPGVRAVLNLAKGLAVHEAAFADHDFDPAFGTLEHGFFRDIHLGADFFSGHLVMEGPGAPKATDLAAITPLLRETESYIEVCCSLALAGGRLDKAVRLHKNAQRLDVLYGLRLAAPPPGYLRLGHVTLLTAPLDPESLFYAAANGGQREYFSLAGKDFDHGDHVSFLVSCQQAVGMTDSRVLLGGRRLADGQERVVAIEPLCAEHAFVALATCRQATPAPFVRIAFSSHELDETREYATCPAAGFAFSTGFSMTPHTTTGQ</sequence>
<evidence type="ECO:0000256" key="2">
    <source>
        <dbReference type="ARBA" id="ARBA00023277"/>
    </source>
</evidence>
<evidence type="ECO:0000259" key="3">
    <source>
        <dbReference type="Pfam" id="PF03065"/>
    </source>
</evidence>